<dbReference type="InterPro" id="IPR013520">
    <property type="entry name" value="Ribonucl_H"/>
</dbReference>
<dbReference type="PANTHER" id="PTHR23044:SF61">
    <property type="entry name" value="3'-5' EXORIBONUCLEASE 1-RELATED"/>
    <property type="match status" value="1"/>
</dbReference>
<dbReference type="KEGG" id="vrm:44547418_00770"/>
<dbReference type="GO" id="GO:0000175">
    <property type="term" value="F:3'-5'-RNA exonuclease activity"/>
    <property type="evidence" value="ECO:0007669"/>
    <property type="project" value="InterPro"/>
</dbReference>
<keyword evidence="1" id="KW-0540">Nuclease</keyword>
<dbReference type="PANTHER" id="PTHR23044">
    <property type="entry name" value="3'-5' EXONUCLEASE ERI1-RELATED"/>
    <property type="match status" value="1"/>
</dbReference>
<evidence type="ECO:0000256" key="2">
    <source>
        <dbReference type="ARBA" id="ARBA00022801"/>
    </source>
</evidence>
<keyword evidence="2" id="KW-0378">Hydrolase</keyword>
<dbReference type="SUPFAM" id="SSF53098">
    <property type="entry name" value="Ribonuclease H-like"/>
    <property type="match status" value="1"/>
</dbReference>
<dbReference type="InterPro" id="IPR051274">
    <property type="entry name" value="3-5_Exoribonuclease"/>
</dbReference>
<reference evidence="5 6" key="1">
    <citation type="submission" date="2017-06" db="EMBL/GenBank/DDBJ databases">
        <authorList>
            <consortium name="Pathogen Informatics"/>
        </authorList>
    </citation>
    <scope>NUCLEOTIDE SEQUENCE [LARGE SCALE GENOMIC DNA]</scope>
    <source>
        <strain evidence="5 6">NCTC12018</strain>
    </source>
</reference>
<keyword evidence="6" id="KW-1185">Reference proteome</keyword>
<name>A0A239YUX2_9FIRM</name>
<keyword evidence="3" id="KW-0269">Exonuclease</keyword>
<gene>
    <name evidence="5" type="ORF">SAMEA44547418_00770</name>
</gene>
<organism evidence="5 6">
    <name type="scientific">Veillonella rodentium</name>
    <dbReference type="NCBI Taxonomy" id="248315"/>
    <lineage>
        <taxon>Bacteria</taxon>
        <taxon>Bacillati</taxon>
        <taxon>Bacillota</taxon>
        <taxon>Negativicutes</taxon>
        <taxon>Veillonellales</taxon>
        <taxon>Veillonellaceae</taxon>
        <taxon>Veillonella</taxon>
    </lineage>
</organism>
<proteinExistence type="predicted"/>
<dbReference type="Pfam" id="PF00929">
    <property type="entry name" value="RNase_T"/>
    <property type="match status" value="1"/>
</dbReference>
<evidence type="ECO:0000259" key="4">
    <source>
        <dbReference type="SMART" id="SM00479"/>
    </source>
</evidence>
<evidence type="ECO:0000313" key="5">
    <source>
        <dbReference type="EMBL" id="SNV62735.1"/>
    </source>
</evidence>
<evidence type="ECO:0000313" key="6">
    <source>
        <dbReference type="Proteomes" id="UP000214973"/>
    </source>
</evidence>
<evidence type="ECO:0000256" key="3">
    <source>
        <dbReference type="ARBA" id="ARBA00022839"/>
    </source>
</evidence>
<accession>A0A239YUX2</accession>
<dbReference type="SMART" id="SM00479">
    <property type="entry name" value="EXOIII"/>
    <property type="match status" value="1"/>
</dbReference>
<dbReference type="RefSeq" id="WP_095065764.1">
    <property type="nucleotide sequence ID" value="NZ_LT906470.1"/>
</dbReference>
<protein>
    <submittedName>
        <fullName evidence="5">Sporulation inhibitor KapD</fullName>
    </submittedName>
</protein>
<evidence type="ECO:0000256" key="1">
    <source>
        <dbReference type="ARBA" id="ARBA00022722"/>
    </source>
</evidence>
<sequence length="328" mass="38870">MNYIVFDLEWNQPYSNDISFMKRTKMPLTGEIIQIGAVKLNERMDIVDHFTMFIKPRYLTRMHKHVRELTGITSLDLNHGVPFKMAMHRFQSWCGDEYMLLSWGSDDILILRENLMLHSMKVLSYDQWVDAQMIYAYQRYGTNQQYSVSHAMEDLGISSEHLSAHNALHDAVFTAHICQKLDIYEGIRQYDEIRKTGSNPLLYPPILTFFMYENFSEKKRIVHDKRVRLSFCPYCQNRLDMTQPERLQGDKYLALGICPKHGDFAVQLKVGKYTIRSGITKFYVTKVLTYCTDEIRLLYKNKSEVNREKERLYHEHRRAELEKQHAIE</sequence>
<dbReference type="InterPro" id="IPR012337">
    <property type="entry name" value="RNaseH-like_sf"/>
</dbReference>
<dbReference type="Gene3D" id="3.30.420.10">
    <property type="entry name" value="Ribonuclease H-like superfamily/Ribonuclease H"/>
    <property type="match status" value="1"/>
</dbReference>
<dbReference type="Proteomes" id="UP000214973">
    <property type="component" value="Chromosome 1"/>
</dbReference>
<feature type="domain" description="Exonuclease" evidence="4">
    <location>
        <begin position="2"/>
        <end position="187"/>
    </location>
</feature>
<dbReference type="InterPro" id="IPR047201">
    <property type="entry name" value="ERI-1_3'hExo-like"/>
</dbReference>
<dbReference type="GO" id="GO:0003676">
    <property type="term" value="F:nucleic acid binding"/>
    <property type="evidence" value="ECO:0007669"/>
    <property type="project" value="InterPro"/>
</dbReference>
<dbReference type="EMBL" id="LT906470">
    <property type="protein sequence ID" value="SNV62735.1"/>
    <property type="molecule type" value="Genomic_DNA"/>
</dbReference>
<dbReference type="InterPro" id="IPR036397">
    <property type="entry name" value="RNaseH_sf"/>
</dbReference>
<dbReference type="CDD" id="cd06133">
    <property type="entry name" value="ERI-1_3'hExo_like"/>
    <property type="match status" value="1"/>
</dbReference>
<dbReference type="AlphaFoldDB" id="A0A239YUX2"/>